<sequence>MKQQQNQAREPVNINVKLLDSPGTALIRRIAQDLQPLWNRESLQRTDQSQFTLIDPPELTLNMTQQQFNAHRDFWRHRSYAIIYIGLIQWRTPQRIWRGSPECEYLYLETCQT</sequence>
<comment type="caution">
    <text evidence="1">The sequence shown here is derived from an EMBL/GenBank/DDBJ whole genome shotgun (WGS) entry which is preliminary data.</text>
</comment>
<organism evidence="1 2">
    <name type="scientific">Streblomastix strix</name>
    <dbReference type="NCBI Taxonomy" id="222440"/>
    <lineage>
        <taxon>Eukaryota</taxon>
        <taxon>Metamonada</taxon>
        <taxon>Preaxostyla</taxon>
        <taxon>Oxymonadida</taxon>
        <taxon>Streblomastigidae</taxon>
        <taxon>Streblomastix</taxon>
    </lineage>
</organism>
<accession>A0A5J4UAC3</accession>
<name>A0A5J4UAC3_9EUKA</name>
<proteinExistence type="predicted"/>
<gene>
    <name evidence="1" type="ORF">EZS28_037115</name>
</gene>
<protein>
    <submittedName>
        <fullName evidence="1">Uncharacterized protein</fullName>
    </submittedName>
</protein>
<evidence type="ECO:0000313" key="1">
    <source>
        <dbReference type="EMBL" id="KAA6367358.1"/>
    </source>
</evidence>
<dbReference type="AlphaFoldDB" id="A0A5J4UAC3"/>
<evidence type="ECO:0000313" key="2">
    <source>
        <dbReference type="Proteomes" id="UP000324800"/>
    </source>
</evidence>
<reference evidence="1 2" key="1">
    <citation type="submission" date="2019-03" db="EMBL/GenBank/DDBJ databases">
        <title>Single cell metagenomics reveals metabolic interactions within the superorganism composed of flagellate Streblomastix strix and complex community of Bacteroidetes bacteria on its surface.</title>
        <authorList>
            <person name="Treitli S.C."/>
            <person name="Kolisko M."/>
            <person name="Husnik F."/>
            <person name="Keeling P."/>
            <person name="Hampl V."/>
        </authorList>
    </citation>
    <scope>NUCLEOTIDE SEQUENCE [LARGE SCALE GENOMIC DNA]</scope>
    <source>
        <strain evidence="1">ST1C</strain>
    </source>
</reference>
<dbReference type="Proteomes" id="UP000324800">
    <property type="component" value="Unassembled WGS sequence"/>
</dbReference>
<dbReference type="EMBL" id="SNRW01018414">
    <property type="protein sequence ID" value="KAA6367358.1"/>
    <property type="molecule type" value="Genomic_DNA"/>
</dbReference>